<gene>
    <name evidence="2" type="ORF">NLU13_6098</name>
</gene>
<evidence type="ECO:0000313" key="3">
    <source>
        <dbReference type="Proteomes" id="UP001175261"/>
    </source>
</evidence>
<proteinExistence type="predicted"/>
<evidence type="ECO:0000256" key="1">
    <source>
        <dbReference type="SAM" id="MobiDB-lite"/>
    </source>
</evidence>
<dbReference type="AlphaFoldDB" id="A0AA39GFV6"/>
<organism evidence="2 3">
    <name type="scientific">Sarocladium strictum</name>
    <name type="common">Black bundle disease fungus</name>
    <name type="synonym">Acremonium strictum</name>
    <dbReference type="NCBI Taxonomy" id="5046"/>
    <lineage>
        <taxon>Eukaryota</taxon>
        <taxon>Fungi</taxon>
        <taxon>Dikarya</taxon>
        <taxon>Ascomycota</taxon>
        <taxon>Pezizomycotina</taxon>
        <taxon>Sordariomycetes</taxon>
        <taxon>Hypocreomycetidae</taxon>
        <taxon>Hypocreales</taxon>
        <taxon>Sarocladiaceae</taxon>
        <taxon>Sarocladium</taxon>
    </lineage>
</organism>
<dbReference type="EMBL" id="JAPDFR010000005">
    <property type="protein sequence ID" value="KAK0386261.1"/>
    <property type="molecule type" value="Genomic_DNA"/>
</dbReference>
<comment type="caution">
    <text evidence="2">The sequence shown here is derived from an EMBL/GenBank/DDBJ whole genome shotgun (WGS) entry which is preliminary data.</text>
</comment>
<sequence length="168" mass="18729">MIGYLGCRMCMTSLRRSPWYNCVLNNRINDRGWTGSTAKPDGGHRPHHGSCYENLRHEMEMPWNGGGGGRKSLTRPSSYPAPSPSAVTHITVCNSTAHIDGEEGRCQNGGRLNGVFVLEPRLPSPLEQSVCPGWTRNRVYLGLYLVDCKWLSLHLRLVHCTRNAIRAA</sequence>
<feature type="region of interest" description="Disordered" evidence="1">
    <location>
        <begin position="64"/>
        <end position="83"/>
    </location>
</feature>
<evidence type="ECO:0000313" key="2">
    <source>
        <dbReference type="EMBL" id="KAK0386261.1"/>
    </source>
</evidence>
<dbReference type="Proteomes" id="UP001175261">
    <property type="component" value="Unassembled WGS sequence"/>
</dbReference>
<keyword evidence="3" id="KW-1185">Reference proteome</keyword>
<accession>A0AA39GFV6</accession>
<reference evidence="2" key="1">
    <citation type="submission" date="2022-10" db="EMBL/GenBank/DDBJ databases">
        <title>Determination and structural analysis of whole genome sequence of Sarocladium strictum F4-1.</title>
        <authorList>
            <person name="Hu L."/>
            <person name="Jiang Y."/>
        </authorList>
    </citation>
    <scope>NUCLEOTIDE SEQUENCE</scope>
    <source>
        <strain evidence="2">F4-1</strain>
    </source>
</reference>
<protein>
    <submittedName>
        <fullName evidence="2">Uncharacterized protein</fullName>
    </submittedName>
</protein>
<name>A0AA39GFV6_SARSR</name>